<sequence length="158" mass="16866">MIRPAAPGDAAPIAAIWNHIIRDTTVTFTTEEKTEAGLIAMMAERAPGFIVAEEGDAITGFATYGPFRGGPGYAHTRELTIQLAPEGRGRGLGRALMSALEEAARRDGIHVLMAGISGANPGSVAFHARLGFETCGTLREVGHKWGQWLDLVLMQKIL</sequence>
<dbReference type="RefSeq" id="WP_111362193.1">
    <property type="nucleotide sequence ID" value="NZ_VINQ01000001.1"/>
</dbReference>
<feature type="domain" description="N-acetyltransferase" evidence="3">
    <location>
        <begin position="1"/>
        <end position="158"/>
    </location>
</feature>
<dbReference type="PANTHER" id="PTHR43072">
    <property type="entry name" value="N-ACETYLTRANSFERASE"/>
    <property type="match status" value="1"/>
</dbReference>
<gene>
    <name evidence="4" type="ORF">FLO80_00975</name>
</gene>
<name>A0A5A9ZUD6_9RHOB</name>
<dbReference type="PROSITE" id="PS51186">
    <property type="entry name" value="GNAT"/>
    <property type="match status" value="1"/>
</dbReference>
<dbReference type="GO" id="GO:0016747">
    <property type="term" value="F:acyltransferase activity, transferring groups other than amino-acyl groups"/>
    <property type="evidence" value="ECO:0007669"/>
    <property type="project" value="InterPro"/>
</dbReference>
<dbReference type="Proteomes" id="UP000325291">
    <property type="component" value="Unassembled WGS sequence"/>
</dbReference>
<dbReference type="InterPro" id="IPR016181">
    <property type="entry name" value="Acyl_CoA_acyltransferase"/>
</dbReference>
<keyword evidence="5" id="KW-1185">Reference proteome</keyword>
<evidence type="ECO:0000259" key="3">
    <source>
        <dbReference type="PROSITE" id="PS51186"/>
    </source>
</evidence>
<dbReference type="CDD" id="cd04301">
    <property type="entry name" value="NAT_SF"/>
    <property type="match status" value="1"/>
</dbReference>
<evidence type="ECO:0000313" key="5">
    <source>
        <dbReference type="Proteomes" id="UP000325291"/>
    </source>
</evidence>
<reference evidence="4 5" key="1">
    <citation type="submission" date="2019-07" db="EMBL/GenBank/DDBJ databases">
        <title>Aquicoccus porphyridii gen. nov., sp. nov., isolated from a small marine red alga, Porphyridium marinum.</title>
        <authorList>
            <person name="Liu L."/>
        </authorList>
    </citation>
    <scope>NUCLEOTIDE SEQUENCE [LARGE SCALE GENOMIC DNA]</scope>
    <source>
        <strain evidence="4 5">L1 8-17</strain>
    </source>
</reference>
<dbReference type="EMBL" id="VINQ01000001">
    <property type="protein sequence ID" value="KAA0920779.1"/>
    <property type="molecule type" value="Genomic_DNA"/>
</dbReference>
<proteinExistence type="predicted"/>
<accession>A0A5A9ZUD6</accession>
<keyword evidence="2" id="KW-0012">Acyltransferase</keyword>
<evidence type="ECO:0000256" key="2">
    <source>
        <dbReference type="ARBA" id="ARBA00023315"/>
    </source>
</evidence>
<comment type="caution">
    <text evidence="4">The sequence shown here is derived from an EMBL/GenBank/DDBJ whole genome shotgun (WGS) entry which is preliminary data.</text>
</comment>
<organism evidence="4 5">
    <name type="scientific">Aquicoccus porphyridii</name>
    <dbReference type="NCBI Taxonomy" id="1852029"/>
    <lineage>
        <taxon>Bacteria</taxon>
        <taxon>Pseudomonadati</taxon>
        <taxon>Pseudomonadota</taxon>
        <taxon>Alphaproteobacteria</taxon>
        <taxon>Rhodobacterales</taxon>
        <taxon>Paracoccaceae</taxon>
        <taxon>Aquicoccus</taxon>
    </lineage>
</organism>
<keyword evidence="1 4" id="KW-0808">Transferase</keyword>
<dbReference type="PANTHER" id="PTHR43072:SF23">
    <property type="entry name" value="UPF0039 PROTEIN C11D3.02C"/>
    <property type="match status" value="1"/>
</dbReference>
<evidence type="ECO:0000313" key="4">
    <source>
        <dbReference type="EMBL" id="KAA0920779.1"/>
    </source>
</evidence>
<dbReference type="Pfam" id="PF00583">
    <property type="entry name" value="Acetyltransf_1"/>
    <property type="match status" value="1"/>
</dbReference>
<dbReference type="Gene3D" id="3.40.630.30">
    <property type="match status" value="1"/>
</dbReference>
<dbReference type="AlphaFoldDB" id="A0A5A9ZUD6"/>
<dbReference type="SUPFAM" id="SSF55729">
    <property type="entry name" value="Acyl-CoA N-acyltransferases (Nat)"/>
    <property type="match status" value="1"/>
</dbReference>
<dbReference type="InterPro" id="IPR000182">
    <property type="entry name" value="GNAT_dom"/>
</dbReference>
<protein>
    <submittedName>
        <fullName evidence="4">N-acetyltransferase</fullName>
    </submittedName>
</protein>
<evidence type="ECO:0000256" key="1">
    <source>
        <dbReference type="ARBA" id="ARBA00022679"/>
    </source>
</evidence>